<proteinExistence type="predicted"/>
<organism evidence="2 3">
    <name type="scientific">Flavihumibacter solisilvae</name>
    <dbReference type="NCBI Taxonomy" id="1349421"/>
    <lineage>
        <taxon>Bacteria</taxon>
        <taxon>Pseudomonadati</taxon>
        <taxon>Bacteroidota</taxon>
        <taxon>Chitinophagia</taxon>
        <taxon>Chitinophagales</taxon>
        <taxon>Chitinophagaceae</taxon>
        <taxon>Flavihumibacter</taxon>
    </lineage>
</organism>
<dbReference type="STRING" id="1349421.OI18_05500"/>
<name>A0A0C1L6C8_9BACT</name>
<comment type="caution">
    <text evidence="2">The sequence shown here is derived from an EMBL/GenBank/DDBJ whole genome shotgun (WGS) entry which is preliminary data.</text>
</comment>
<evidence type="ECO:0000313" key="3">
    <source>
        <dbReference type="Proteomes" id="UP000031408"/>
    </source>
</evidence>
<keyword evidence="1" id="KW-0812">Transmembrane</keyword>
<dbReference type="EMBL" id="JSVC01000005">
    <property type="protein sequence ID" value="KIC95692.1"/>
    <property type="molecule type" value="Genomic_DNA"/>
</dbReference>
<feature type="transmembrane region" description="Helical" evidence="1">
    <location>
        <begin position="31"/>
        <end position="48"/>
    </location>
</feature>
<reference evidence="2 3" key="1">
    <citation type="submission" date="2014-11" db="EMBL/GenBank/DDBJ databases">
        <title>Genome sequence of Flavihumibacter solisilvae 3-3.</title>
        <authorList>
            <person name="Zhou G."/>
            <person name="Li M."/>
            <person name="Wang G."/>
        </authorList>
    </citation>
    <scope>NUCLEOTIDE SEQUENCE [LARGE SCALE GENOMIC DNA]</scope>
    <source>
        <strain evidence="2 3">3-3</strain>
    </source>
</reference>
<dbReference type="Proteomes" id="UP000031408">
    <property type="component" value="Unassembled WGS sequence"/>
</dbReference>
<accession>A0A0C1L6C8</accession>
<keyword evidence="1" id="KW-1133">Transmembrane helix</keyword>
<sequence>MALFAFNLTLRAQEKVEIDSQEVGNFFQRNWMWITGGVVLLVLILLFSRGGGKNRRVTTTVVKDDLGNVKTVKTTDIRE</sequence>
<gene>
    <name evidence="2" type="ORF">OI18_05500</name>
</gene>
<evidence type="ECO:0000256" key="1">
    <source>
        <dbReference type="SAM" id="Phobius"/>
    </source>
</evidence>
<keyword evidence="1" id="KW-0472">Membrane</keyword>
<evidence type="ECO:0000313" key="2">
    <source>
        <dbReference type="EMBL" id="KIC95692.1"/>
    </source>
</evidence>
<dbReference type="AlphaFoldDB" id="A0A0C1L6C8"/>
<protein>
    <submittedName>
        <fullName evidence="2">Uncharacterized protein</fullName>
    </submittedName>
</protein>
<keyword evidence="3" id="KW-1185">Reference proteome</keyword>